<dbReference type="GO" id="GO:0005762">
    <property type="term" value="C:mitochondrial large ribosomal subunit"/>
    <property type="evidence" value="ECO:0007669"/>
    <property type="project" value="TreeGrafter"/>
</dbReference>
<keyword evidence="7" id="KW-1185">Reference proteome</keyword>
<accession>A0AAD5GKV1</accession>
<evidence type="ECO:0000256" key="3">
    <source>
        <dbReference type="ARBA" id="ARBA00023274"/>
    </source>
</evidence>
<evidence type="ECO:0000256" key="4">
    <source>
        <dbReference type="ARBA" id="ARBA00035209"/>
    </source>
</evidence>
<dbReference type="GO" id="GO:0006412">
    <property type="term" value="P:translation"/>
    <property type="evidence" value="ECO:0007669"/>
    <property type="project" value="InterPro"/>
</dbReference>
<comment type="similarity">
    <text evidence="1">Belongs to the universal ribosomal protein uL3 family.</text>
</comment>
<dbReference type="PANTHER" id="PTHR11229:SF8">
    <property type="entry name" value="LARGE RIBOSOMAL SUBUNIT PROTEIN UL3M"/>
    <property type="match status" value="1"/>
</dbReference>
<feature type="compositionally biased region" description="Basic residues" evidence="5">
    <location>
        <begin position="11"/>
        <end position="22"/>
    </location>
</feature>
<evidence type="ECO:0000313" key="6">
    <source>
        <dbReference type="EMBL" id="KAI7746667.1"/>
    </source>
</evidence>
<evidence type="ECO:0000256" key="5">
    <source>
        <dbReference type="SAM" id="MobiDB-lite"/>
    </source>
</evidence>
<dbReference type="SUPFAM" id="SSF50447">
    <property type="entry name" value="Translation proteins"/>
    <property type="match status" value="1"/>
</dbReference>
<keyword evidence="2" id="KW-0689">Ribosomal protein</keyword>
<feature type="region of interest" description="Disordered" evidence="5">
    <location>
        <begin position="150"/>
        <end position="204"/>
    </location>
</feature>
<organism evidence="6 7">
    <name type="scientific">Ambrosia artemisiifolia</name>
    <name type="common">Common ragweed</name>
    <dbReference type="NCBI Taxonomy" id="4212"/>
    <lineage>
        <taxon>Eukaryota</taxon>
        <taxon>Viridiplantae</taxon>
        <taxon>Streptophyta</taxon>
        <taxon>Embryophyta</taxon>
        <taxon>Tracheophyta</taxon>
        <taxon>Spermatophyta</taxon>
        <taxon>Magnoliopsida</taxon>
        <taxon>eudicotyledons</taxon>
        <taxon>Gunneridae</taxon>
        <taxon>Pentapetalae</taxon>
        <taxon>asterids</taxon>
        <taxon>campanulids</taxon>
        <taxon>Asterales</taxon>
        <taxon>Asteraceae</taxon>
        <taxon>Asteroideae</taxon>
        <taxon>Heliantheae alliance</taxon>
        <taxon>Heliantheae</taxon>
        <taxon>Ambrosia</taxon>
    </lineage>
</organism>
<feature type="compositionally biased region" description="Polar residues" evidence="5">
    <location>
        <begin position="188"/>
        <end position="204"/>
    </location>
</feature>
<dbReference type="InterPro" id="IPR019927">
    <property type="entry name" value="Ribosomal_uL3_bac/org-type"/>
</dbReference>
<feature type="region of interest" description="Disordered" evidence="5">
    <location>
        <begin position="1"/>
        <end position="22"/>
    </location>
</feature>
<dbReference type="Pfam" id="PF00297">
    <property type="entry name" value="Ribosomal_L3"/>
    <property type="match status" value="1"/>
</dbReference>
<dbReference type="PANTHER" id="PTHR11229">
    <property type="entry name" value="50S RIBOSOMAL PROTEIN L3"/>
    <property type="match status" value="1"/>
</dbReference>
<dbReference type="InterPro" id="IPR000597">
    <property type="entry name" value="Ribosomal_uL3"/>
</dbReference>
<dbReference type="Proteomes" id="UP001206925">
    <property type="component" value="Unassembled WGS sequence"/>
</dbReference>
<proteinExistence type="inferred from homology"/>
<dbReference type="EMBL" id="JAMZMK010006924">
    <property type="protein sequence ID" value="KAI7746667.1"/>
    <property type="molecule type" value="Genomic_DNA"/>
</dbReference>
<dbReference type="GO" id="GO:0003735">
    <property type="term" value="F:structural constituent of ribosome"/>
    <property type="evidence" value="ECO:0007669"/>
    <property type="project" value="InterPro"/>
</dbReference>
<sequence length="224" mass="25118">VEVREETKALTRQRHSRVGQRRPTHLTGWLTATNCEKECRRGSVPIRNPVTPSSCAFRLAVELRSGAKSLSQVGDDSGCPSESSIQKLEDAWSYGWKAENNPAKNLRWVQGQISFRHFVPGQYVDVAGITKEKSFKAAMKIWGFKGGSATHRASLSHRSPDSIGQRDAHGKRTCKESNVGRRPRTGDIRQTTEMNNDPSPLTLQNRRHGTINMISQQLHSRLTF</sequence>
<evidence type="ECO:0000256" key="2">
    <source>
        <dbReference type="ARBA" id="ARBA00022980"/>
    </source>
</evidence>
<evidence type="ECO:0000313" key="7">
    <source>
        <dbReference type="Proteomes" id="UP001206925"/>
    </source>
</evidence>
<dbReference type="AlphaFoldDB" id="A0AAD5GKV1"/>
<protein>
    <recommendedName>
        <fullName evidence="4">Large ribosomal subunit protein uL3m</fullName>
    </recommendedName>
</protein>
<keyword evidence="3" id="KW-0687">Ribonucleoprotein</keyword>
<gene>
    <name evidence="6" type="ORF">M8C21_008509</name>
</gene>
<feature type="non-terminal residue" evidence="6">
    <location>
        <position position="224"/>
    </location>
</feature>
<feature type="compositionally biased region" description="Basic and acidic residues" evidence="5">
    <location>
        <begin position="158"/>
        <end position="187"/>
    </location>
</feature>
<evidence type="ECO:0000256" key="1">
    <source>
        <dbReference type="ARBA" id="ARBA00006540"/>
    </source>
</evidence>
<dbReference type="InterPro" id="IPR009000">
    <property type="entry name" value="Transl_B-barrel_sf"/>
</dbReference>
<reference evidence="6" key="1">
    <citation type="submission" date="2022-06" db="EMBL/GenBank/DDBJ databases">
        <title>Uncovering the hologenomic basis of an extraordinary plant invasion.</title>
        <authorList>
            <person name="Bieker V.C."/>
            <person name="Martin M.D."/>
            <person name="Gilbert T."/>
            <person name="Hodgins K."/>
            <person name="Battlay P."/>
            <person name="Petersen B."/>
            <person name="Wilson J."/>
        </authorList>
    </citation>
    <scope>NUCLEOTIDE SEQUENCE</scope>
    <source>
        <strain evidence="6">AA19_3_7</strain>
        <tissue evidence="6">Leaf</tissue>
    </source>
</reference>
<comment type="caution">
    <text evidence="6">The sequence shown here is derived from an EMBL/GenBank/DDBJ whole genome shotgun (WGS) entry which is preliminary data.</text>
</comment>
<name>A0AAD5GKV1_AMBAR</name>